<feature type="region of interest" description="Disordered" evidence="9">
    <location>
        <begin position="529"/>
        <end position="595"/>
    </location>
</feature>
<dbReference type="PROSITE" id="PS00028">
    <property type="entry name" value="ZINC_FINGER_C2H2_1"/>
    <property type="match status" value="1"/>
</dbReference>
<dbReference type="SMART" id="SM00355">
    <property type="entry name" value="ZnF_C2H2"/>
    <property type="match status" value="3"/>
</dbReference>
<evidence type="ECO:0000256" key="9">
    <source>
        <dbReference type="SAM" id="MobiDB-lite"/>
    </source>
</evidence>
<name>A0A9W4KKZ3_9EURO</name>
<dbReference type="EMBL" id="CAJVRC010000905">
    <property type="protein sequence ID" value="CAG8910130.1"/>
    <property type="molecule type" value="Genomic_DNA"/>
</dbReference>
<evidence type="ECO:0000256" key="4">
    <source>
        <dbReference type="ARBA" id="ARBA00022833"/>
    </source>
</evidence>
<accession>A0A9W4KKZ3</accession>
<feature type="region of interest" description="Disordered" evidence="9">
    <location>
        <begin position="829"/>
        <end position="850"/>
    </location>
</feature>
<dbReference type="InterPro" id="IPR051061">
    <property type="entry name" value="Zinc_finger_trans_reg"/>
</dbReference>
<dbReference type="Gene3D" id="3.30.160.60">
    <property type="entry name" value="Classic Zinc Finger"/>
    <property type="match status" value="1"/>
</dbReference>
<evidence type="ECO:0000256" key="3">
    <source>
        <dbReference type="ARBA" id="ARBA00022771"/>
    </source>
</evidence>
<feature type="domain" description="C2H2-type" evidence="10">
    <location>
        <begin position="440"/>
        <end position="467"/>
    </location>
</feature>
<keyword evidence="6" id="KW-0804">Transcription</keyword>
<feature type="compositionally biased region" description="Polar residues" evidence="9">
    <location>
        <begin position="533"/>
        <end position="566"/>
    </location>
</feature>
<evidence type="ECO:0000256" key="2">
    <source>
        <dbReference type="ARBA" id="ARBA00022723"/>
    </source>
</evidence>
<keyword evidence="12" id="KW-1185">Reference proteome</keyword>
<feature type="compositionally biased region" description="Basic and acidic residues" evidence="9">
    <location>
        <begin position="31"/>
        <end position="42"/>
    </location>
</feature>
<feature type="compositionally biased region" description="Polar residues" evidence="9">
    <location>
        <begin position="579"/>
        <end position="590"/>
    </location>
</feature>
<dbReference type="GO" id="GO:0005634">
    <property type="term" value="C:nucleus"/>
    <property type="evidence" value="ECO:0007669"/>
    <property type="project" value="UniProtKB-SubCell"/>
</dbReference>
<feature type="region of interest" description="Disordered" evidence="9">
    <location>
        <begin position="1"/>
        <end position="166"/>
    </location>
</feature>
<keyword evidence="5" id="KW-0805">Transcription regulation</keyword>
<protein>
    <recommendedName>
        <fullName evidence="10">C2H2-type domain-containing protein</fullName>
    </recommendedName>
</protein>
<keyword evidence="2" id="KW-0479">Metal-binding</keyword>
<gene>
    <name evidence="11" type="ORF">PEGY_LOCUS10933</name>
</gene>
<dbReference type="Proteomes" id="UP001154252">
    <property type="component" value="Unassembled WGS sequence"/>
</dbReference>
<proteinExistence type="predicted"/>
<evidence type="ECO:0000256" key="8">
    <source>
        <dbReference type="PROSITE-ProRule" id="PRU00042"/>
    </source>
</evidence>
<organism evidence="11 12">
    <name type="scientific">Penicillium egyptiacum</name>
    <dbReference type="NCBI Taxonomy" id="1303716"/>
    <lineage>
        <taxon>Eukaryota</taxon>
        <taxon>Fungi</taxon>
        <taxon>Dikarya</taxon>
        <taxon>Ascomycota</taxon>
        <taxon>Pezizomycotina</taxon>
        <taxon>Eurotiomycetes</taxon>
        <taxon>Eurotiomycetidae</taxon>
        <taxon>Eurotiales</taxon>
        <taxon>Aspergillaceae</taxon>
        <taxon>Penicillium</taxon>
    </lineage>
</organism>
<keyword evidence="4" id="KW-0862">Zinc</keyword>
<dbReference type="GO" id="GO:0006357">
    <property type="term" value="P:regulation of transcription by RNA polymerase II"/>
    <property type="evidence" value="ECO:0007669"/>
    <property type="project" value="TreeGrafter"/>
</dbReference>
<dbReference type="InterPro" id="IPR013087">
    <property type="entry name" value="Znf_C2H2_type"/>
</dbReference>
<feature type="compositionally biased region" description="Low complexity" evidence="9">
    <location>
        <begin position="112"/>
        <end position="127"/>
    </location>
</feature>
<comment type="subcellular location">
    <subcellularLocation>
        <location evidence="1">Nucleus</location>
    </subcellularLocation>
</comment>
<comment type="caution">
    <text evidence="11">The sequence shown here is derived from an EMBL/GenBank/DDBJ whole genome shotgun (WGS) entry which is preliminary data.</text>
</comment>
<reference evidence="11" key="1">
    <citation type="submission" date="2021-07" db="EMBL/GenBank/DDBJ databases">
        <authorList>
            <person name="Branca A.L. A."/>
        </authorList>
    </citation>
    <scope>NUCLEOTIDE SEQUENCE</scope>
</reference>
<evidence type="ECO:0000259" key="10">
    <source>
        <dbReference type="PROSITE" id="PS50157"/>
    </source>
</evidence>
<feature type="compositionally biased region" description="Basic and acidic residues" evidence="9">
    <location>
        <begin position="840"/>
        <end position="850"/>
    </location>
</feature>
<evidence type="ECO:0000256" key="1">
    <source>
        <dbReference type="ARBA" id="ARBA00004123"/>
    </source>
</evidence>
<evidence type="ECO:0000313" key="11">
    <source>
        <dbReference type="EMBL" id="CAG8910130.1"/>
    </source>
</evidence>
<keyword evidence="7" id="KW-0539">Nucleus</keyword>
<evidence type="ECO:0000256" key="5">
    <source>
        <dbReference type="ARBA" id="ARBA00023015"/>
    </source>
</evidence>
<dbReference type="GO" id="GO:0008270">
    <property type="term" value="F:zinc ion binding"/>
    <property type="evidence" value="ECO:0007669"/>
    <property type="project" value="UniProtKB-KW"/>
</dbReference>
<evidence type="ECO:0000256" key="7">
    <source>
        <dbReference type="ARBA" id="ARBA00023242"/>
    </source>
</evidence>
<dbReference type="PANTHER" id="PTHR46179:SF13">
    <property type="entry name" value="C2H2-TYPE DOMAIN-CONTAINING PROTEIN"/>
    <property type="match status" value="1"/>
</dbReference>
<dbReference type="OrthoDB" id="9368434at2759"/>
<keyword evidence="3 8" id="KW-0863">Zinc-finger</keyword>
<evidence type="ECO:0000313" key="12">
    <source>
        <dbReference type="Proteomes" id="UP001154252"/>
    </source>
</evidence>
<dbReference type="PANTHER" id="PTHR46179">
    <property type="entry name" value="ZINC FINGER PROTEIN"/>
    <property type="match status" value="1"/>
</dbReference>
<evidence type="ECO:0000256" key="6">
    <source>
        <dbReference type="ARBA" id="ARBA00023163"/>
    </source>
</evidence>
<feature type="compositionally biased region" description="Basic and acidic residues" evidence="9">
    <location>
        <begin position="137"/>
        <end position="151"/>
    </location>
</feature>
<sequence>MSAIQTEPSRAHPRRRPVLNTALPTPSSDSPDSKKPLKKGETFHTPTSPPSSDRDPVLNFRSLPQRSPTSLEAIAVAEERMTSILGRLTLESTEDQSSQVAGGENPQDSGLGRSNSKSMSNSPPSSNEEGRSSPIPIDEKNACQQHSHESDSGLGTSVSSEEGLADSQNKVKDGIHDNQSAITSSISAFDSGSSPKRQLGPAACKQIERFVLVPILKEPRLKPFHPLVRSVPQRIINKQIVCLRDLEKTLLWLAPVSQCIVLFNRSMEFWLAYSYSFLLYLKNSATSRNSYLNFCEFTIQCLHTSASHLNDRDQRLPADRPYTNGYFLDLVSQVRRYAAMVRAERERVQATQGSESNKESESAIIPQATLAGGLSQNGKSAELVIMQDGKQISMATGKPYEADVPGAAKRTINLDDAVDEGVERSMARRKKDAPPMNINQKCADCDKVFKRPCDLTKHEKTHTRPWKCEYTDCNYHTKGWPTEKERDRHMNDRHSAKPTLFKCQFHKCPYASKRASNCKQHMEKSHGWVYVRSKNNGRNGSKRGSSAQDTPQTPSVSTPASKTTDFASPIPGPSPSPSDQTYNWPENPQFNFADPPSLAHGADFPLFGETSPYLMTDINSFPTTVNLSGFQSQFEAGDPNGLIPALEMHRQSMNSMSIPSAESVPDLMGPVSFDGSPLTGTESINFDLDWSNLDYPANEDYSAMAAQLPQGHSLEVMKGYSNDYEQMNLNHYPYDASGKPSGLSPGAQGNAMLYSPDSCNVGDTLSERYEYGLQAQAGNDFTLYNQSAQIGRGAHPMMQTPSDHSAQYNQPQQMFPSLEQERALQSMQPWNGQQPQGHYLPRDMELEFMK</sequence>
<dbReference type="PROSITE" id="PS50157">
    <property type="entry name" value="ZINC_FINGER_C2H2_2"/>
    <property type="match status" value="1"/>
</dbReference>
<dbReference type="AlphaFoldDB" id="A0A9W4KKZ3"/>